<dbReference type="InterPro" id="IPR037120">
    <property type="entry name" value="Haem_peroxidase_sf_animal"/>
</dbReference>
<dbReference type="CDD" id="cd09823">
    <property type="entry name" value="peroxinectin_like"/>
    <property type="match status" value="1"/>
</dbReference>
<dbReference type="GO" id="GO:0005576">
    <property type="term" value="C:extracellular region"/>
    <property type="evidence" value="ECO:0007669"/>
    <property type="project" value="UniProtKB-SubCell"/>
</dbReference>
<evidence type="ECO:0000256" key="3">
    <source>
        <dbReference type="ARBA" id="ARBA00022559"/>
    </source>
</evidence>
<sequence>ETETRPPAATARMRNWRRLGEWSMWLMVSVRVTVTQTLPGGLLTDPASQCDGALPLYLRKPNQIWTSTPRDRNLEILMGLPWPRRDGEWFLARLHAYMRGEEARVEESDRSTFLPGDPYSWTRLPHILPPISSKLIELAIEDGHKKVKILSDIENRLYEKNLTLERRSPEWYLARVFKNSSELSKNLSQYGYISEHSTKTIKNRINTGDGVQGLLENVSALDLQQLGNRQDCIDELDFLNPETCIESALYRTADGTCNNIKHPKWGSSFTPFRRFLPPDYGDGVSSMRRAADGEELPNARKVSNTINFLSGKFSNCFTVLQMTFGQFLDHDLAFTPLTQGKKGASIPCCTDDVRQKPELLHPECAPIFIPAGDPLYSAFDFKCIEFVRSSPAQSCSFGPREQLNEITSFIDASALYGSTKKTANELRKGKDGLLLMQVTPEGEELLPASKNLGDGCNVQEEFDKKRFCFKSGDGRVNEQITLTMTTTMWARQHNRLARGLKDLNPQWDDEKLYQEARRIVIAMLQQVTYNEFLSGVLGPFLASGLGLTPGTGGTYTNDYNPDIKSNIANEFAAAAYRFGHSMIPTKLRKVNARGQSSDTLINDLFFNPFSAYEPGTTTALMKGLLAHSSEIVDTIFSAQIAGKLFQGGGGIGLDLVAININRGRDHGLSAYVRVRQACGFPAVASFDDLTSVMSPEILANLRKVYKSVEDIDLFAGGLSELPVAGGQVGPTFACLLADQFLRLKRGDRYWFEYKDGPGAFTPDQLRELQEVSMAQVMCDTMLDMTSVQRWPFQVVSAYNPEMPCSSRCIPKFNLSYWKF</sequence>
<dbReference type="PROSITE" id="PS50292">
    <property type="entry name" value="PEROXIDASE_3"/>
    <property type="match status" value="1"/>
</dbReference>
<organism evidence="6 7">
    <name type="scientific">Cherax quadricarinatus</name>
    <name type="common">Australian red claw crayfish</name>
    <dbReference type="NCBI Taxonomy" id="27406"/>
    <lineage>
        <taxon>Eukaryota</taxon>
        <taxon>Metazoa</taxon>
        <taxon>Ecdysozoa</taxon>
        <taxon>Arthropoda</taxon>
        <taxon>Crustacea</taxon>
        <taxon>Multicrustacea</taxon>
        <taxon>Malacostraca</taxon>
        <taxon>Eumalacostraca</taxon>
        <taxon>Eucarida</taxon>
        <taxon>Decapoda</taxon>
        <taxon>Pleocyemata</taxon>
        <taxon>Astacidea</taxon>
        <taxon>Parastacoidea</taxon>
        <taxon>Parastacidae</taxon>
        <taxon>Cherax</taxon>
    </lineage>
</organism>
<gene>
    <name evidence="6" type="ORF">OTU49_016262</name>
</gene>
<comment type="caution">
    <text evidence="6">The sequence shown here is derived from an EMBL/GenBank/DDBJ whole genome shotgun (WGS) entry which is preliminary data.</text>
</comment>
<name>A0AAW0XVY5_CHEQU</name>
<dbReference type="PANTHER" id="PTHR11475">
    <property type="entry name" value="OXIDASE/PEROXIDASE"/>
    <property type="match status" value="1"/>
</dbReference>
<dbReference type="AlphaFoldDB" id="A0AAW0XVY5"/>
<dbReference type="GO" id="GO:0006979">
    <property type="term" value="P:response to oxidative stress"/>
    <property type="evidence" value="ECO:0007669"/>
    <property type="project" value="InterPro"/>
</dbReference>
<evidence type="ECO:0000256" key="4">
    <source>
        <dbReference type="ARBA" id="ARBA00022729"/>
    </source>
</evidence>
<keyword evidence="7" id="KW-1185">Reference proteome</keyword>
<protein>
    <submittedName>
        <fullName evidence="6">Uncharacterized protein</fullName>
    </submittedName>
</protein>
<dbReference type="InterPro" id="IPR019791">
    <property type="entry name" value="Haem_peroxidase_animal"/>
</dbReference>
<evidence type="ECO:0000256" key="5">
    <source>
        <dbReference type="PIRSR" id="PIRSR619791-2"/>
    </source>
</evidence>
<dbReference type="GO" id="GO:0004601">
    <property type="term" value="F:peroxidase activity"/>
    <property type="evidence" value="ECO:0007669"/>
    <property type="project" value="UniProtKB-KW"/>
</dbReference>
<keyword evidence="5" id="KW-0479">Metal-binding</keyword>
<dbReference type="PRINTS" id="PR00457">
    <property type="entry name" value="ANPEROXIDASE"/>
</dbReference>
<dbReference type="InterPro" id="IPR010255">
    <property type="entry name" value="Haem_peroxidase_sf"/>
</dbReference>
<keyword evidence="5" id="KW-0349">Heme</keyword>
<evidence type="ECO:0000313" key="6">
    <source>
        <dbReference type="EMBL" id="KAK8747997.1"/>
    </source>
</evidence>
<dbReference type="GO" id="GO:0046872">
    <property type="term" value="F:metal ion binding"/>
    <property type="evidence" value="ECO:0007669"/>
    <property type="project" value="UniProtKB-KW"/>
</dbReference>
<dbReference type="Gene3D" id="1.10.640.10">
    <property type="entry name" value="Haem peroxidase domain superfamily, animal type"/>
    <property type="match status" value="1"/>
</dbReference>
<dbReference type="FunFam" id="1.10.640.10:FF:000003">
    <property type="entry name" value="chorion peroxidase"/>
    <property type="match status" value="1"/>
</dbReference>
<reference evidence="6 7" key="1">
    <citation type="journal article" date="2024" name="BMC Genomics">
        <title>Genome assembly of redclaw crayfish (Cherax quadricarinatus) provides insights into its immune adaptation and hypoxia tolerance.</title>
        <authorList>
            <person name="Liu Z."/>
            <person name="Zheng J."/>
            <person name="Li H."/>
            <person name="Fang K."/>
            <person name="Wang S."/>
            <person name="He J."/>
            <person name="Zhou D."/>
            <person name="Weng S."/>
            <person name="Chi M."/>
            <person name="Gu Z."/>
            <person name="He J."/>
            <person name="Li F."/>
            <person name="Wang M."/>
        </authorList>
    </citation>
    <scope>NUCLEOTIDE SEQUENCE [LARGE SCALE GENOMIC DNA]</scope>
    <source>
        <strain evidence="6">ZL_2023a</strain>
    </source>
</reference>
<evidence type="ECO:0000313" key="7">
    <source>
        <dbReference type="Proteomes" id="UP001445076"/>
    </source>
</evidence>
<feature type="binding site" description="axial binding residue" evidence="5">
    <location>
        <position position="580"/>
    </location>
    <ligand>
        <name>heme b</name>
        <dbReference type="ChEBI" id="CHEBI:60344"/>
    </ligand>
    <ligandPart>
        <name>Fe</name>
        <dbReference type="ChEBI" id="CHEBI:18248"/>
    </ligandPart>
</feature>
<dbReference type="Pfam" id="PF03098">
    <property type="entry name" value="An_peroxidase"/>
    <property type="match status" value="1"/>
</dbReference>
<dbReference type="Proteomes" id="UP001445076">
    <property type="component" value="Unassembled WGS sequence"/>
</dbReference>
<comment type="subcellular location">
    <subcellularLocation>
        <location evidence="1">Secreted</location>
    </subcellularLocation>
</comment>
<proteinExistence type="predicted"/>
<dbReference type="PANTHER" id="PTHR11475:SF141">
    <property type="entry name" value="CARDINAL"/>
    <property type="match status" value="1"/>
</dbReference>
<evidence type="ECO:0000256" key="1">
    <source>
        <dbReference type="ARBA" id="ARBA00004613"/>
    </source>
</evidence>
<keyword evidence="3" id="KW-0560">Oxidoreductase</keyword>
<keyword evidence="5" id="KW-0408">Iron</keyword>
<evidence type="ECO:0000256" key="2">
    <source>
        <dbReference type="ARBA" id="ARBA00022525"/>
    </source>
</evidence>
<feature type="non-terminal residue" evidence="6">
    <location>
        <position position="1"/>
    </location>
</feature>
<keyword evidence="3" id="KW-0575">Peroxidase</keyword>
<dbReference type="GO" id="GO:0020037">
    <property type="term" value="F:heme binding"/>
    <property type="evidence" value="ECO:0007669"/>
    <property type="project" value="InterPro"/>
</dbReference>
<keyword evidence="2" id="KW-0964">Secreted</keyword>
<dbReference type="SUPFAM" id="SSF48113">
    <property type="entry name" value="Heme-dependent peroxidases"/>
    <property type="match status" value="1"/>
</dbReference>
<keyword evidence="4" id="KW-0732">Signal</keyword>
<dbReference type="EMBL" id="JARKIK010000013">
    <property type="protein sequence ID" value="KAK8747997.1"/>
    <property type="molecule type" value="Genomic_DNA"/>
</dbReference>
<accession>A0AAW0XVY5</accession>